<evidence type="ECO:0000256" key="1">
    <source>
        <dbReference type="ARBA" id="ARBA00007116"/>
    </source>
</evidence>
<dbReference type="Gene3D" id="3.30.420.100">
    <property type="match status" value="1"/>
</dbReference>
<evidence type="ECO:0000256" key="6">
    <source>
        <dbReference type="HAMAP-Rule" id="MF_01337"/>
    </source>
</evidence>
<dbReference type="GO" id="GO:0008097">
    <property type="term" value="F:5S rRNA binding"/>
    <property type="evidence" value="ECO:0007669"/>
    <property type="project" value="InterPro"/>
</dbReference>
<dbReference type="Pfam" id="PF17144">
    <property type="entry name" value="Ribosomal_L5e"/>
    <property type="match status" value="1"/>
</dbReference>
<organism evidence="7 8">
    <name type="scientific">Candidatus Iainarchaeum sp</name>
    <dbReference type="NCBI Taxonomy" id="3101447"/>
    <lineage>
        <taxon>Archaea</taxon>
        <taxon>Candidatus Iainarchaeota</taxon>
        <taxon>Candidatus Iainarchaeia</taxon>
        <taxon>Candidatus Iainarchaeales</taxon>
        <taxon>Candidatus Iainarchaeaceae</taxon>
        <taxon>Candidatus Iainarchaeum</taxon>
    </lineage>
</organism>
<dbReference type="Proteomes" id="UP000226592">
    <property type="component" value="Unassembled WGS sequence"/>
</dbReference>
<evidence type="ECO:0000313" key="8">
    <source>
        <dbReference type="Proteomes" id="UP000226592"/>
    </source>
</evidence>
<dbReference type="NCBIfam" id="NF006342">
    <property type="entry name" value="PRK08569.1"/>
    <property type="match status" value="1"/>
</dbReference>
<keyword evidence="2 6" id="KW-0699">rRNA-binding</keyword>
<evidence type="ECO:0000313" key="7">
    <source>
        <dbReference type="EMBL" id="MAG21986.1"/>
    </source>
</evidence>
<dbReference type="EMBL" id="NZBU01000005">
    <property type="protein sequence ID" value="MAG21986.1"/>
    <property type="molecule type" value="Genomic_DNA"/>
</dbReference>
<dbReference type="PANTHER" id="PTHR23410">
    <property type="entry name" value="RIBOSOMAL PROTEIN L5-RELATED"/>
    <property type="match status" value="1"/>
</dbReference>
<sequence length="199" mass="22344">MKATSTYEVPFRRRKEGKTNYKKRLASIKSGLPRMCVRKSNKHIVLQLIAFEPKGDKALVHVSSKHLEQFGWLSGKNLPSAYLTGMLLAAKAKKSNVNKAILDIGFNTPIHGSRIFSALKGAVDNGLDVKFEETALPSEERASGKHIEDYAKSLNDEELKKHFSKYIEKGINVKELTKLFNEVKEKIAKDSGKETKVEK</sequence>
<dbReference type="InterPro" id="IPR057267">
    <property type="entry name" value="Rbsml_uL18_arch"/>
</dbReference>
<dbReference type="InterPro" id="IPR057268">
    <property type="entry name" value="Ribosomal_L18"/>
</dbReference>
<dbReference type="GO" id="GO:0006412">
    <property type="term" value="P:translation"/>
    <property type="evidence" value="ECO:0007669"/>
    <property type="project" value="UniProtKB-UniRule"/>
</dbReference>
<dbReference type="CDD" id="cd00432">
    <property type="entry name" value="Ribosomal_L18_L5e"/>
    <property type="match status" value="1"/>
</dbReference>
<dbReference type="SUPFAM" id="SSF53137">
    <property type="entry name" value="Translational machinery components"/>
    <property type="match status" value="1"/>
</dbReference>
<comment type="similarity">
    <text evidence="1 6">Belongs to the universal ribosomal protein uL18 family.</text>
</comment>
<dbReference type="PANTHER" id="PTHR23410:SF12">
    <property type="entry name" value="LARGE RIBOSOMAL SUBUNIT PROTEIN UL18"/>
    <property type="match status" value="1"/>
</dbReference>
<dbReference type="InterPro" id="IPR005485">
    <property type="entry name" value="Rbsml_uL18_euk_arch"/>
</dbReference>
<comment type="subunit">
    <text evidence="6">Part of the 50S ribosomal subunit. Contacts the 5S and 23S rRNAs.</text>
</comment>
<evidence type="ECO:0000256" key="4">
    <source>
        <dbReference type="ARBA" id="ARBA00022980"/>
    </source>
</evidence>
<proteinExistence type="inferred from homology"/>
<dbReference type="AlphaFoldDB" id="A0A2D6M0M2"/>
<comment type="caution">
    <text evidence="7">The sequence shown here is derived from an EMBL/GenBank/DDBJ whole genome shotgun (WGS) entry which is preliminary data.</text>
</comment>
<dbReference type="GO" id="GO:0022625">
    <property type="term" value="C:cytosolic large ribosomal subunit"/>
    <property type="evidence" value="ECO:0007669"/>
    <property type="project" value="TreeGrafter"/>
</dbReference>
<accession>A0A2D6M0M2</accession>
<comment type="function">
    <text evidence="6">This is one of the proteins that bind and probably mediate the attachment of the 5S RNA into the large ribosomal subunit, where it forms part of the central protuberance.</text>
</comment>
<protein>
    <recommendedName>
        <fullName evidence="6">Large ribosomal subunit protein uL18</fullName>
    </recommendedName>
</protein>
<evidence type="ECO:0000256" key="3">
    <source>
        <dbReference type="ARBA" id="ARBA00022884"/>
    </source>
</evidence>
<reference evidence="8" key="1">
    <citation type="submission" date="2017-09" db="EMBL/GenBank/DDBJ databases">
        <title>The Reconstruction of 2,631 Draft Metagenome-Assembled Genomes from the Global Oceans.</title>
        <authorList>
            <person name="Tully B.J."/>
            <person name="Graham E.D."/>
            <person name="Heidelberg J.F."/>
        </authorList>
    </citation>
    <scope>NUCLEOTIDE SEQUENCE [LARGE SCALE GENOMIC DNA]</scope>
</reference>
<keyword evidence="5 6" id="KW-0687">Ribonucleoprotein</keyword>
<gene>
    <name evidence="6" type="primary">rpl18</name>
    <name evidence="7" type="ORF">CL943_01595</name>
</gene>
<dbReference type="HAMAP" id="MF_01337_A">
    <property type="entry name" value="Ribosomal_uL18_A"/>
    <property type="match status" value="1"/>
</dbReference>
<name>A0A2D6M0M2_9ARCH</name>
<keyword evidence="4 6" id="KW-0689">Ribosomal protein</keyword>
<evidence type="ECO:0000256" key="2">
    <source>
        <dbReference type="ARBA" id="ARBA00022730"/>
    </source>
</evidence>
<keyword evidence="3 6" id="KW-0694">RNA-binding</keyword>
<evidence type="ECO:0000256" key="5">
    <source>
        <dbReference type="ARBA" id="ARBA00023274"/>
    </source>
</evidence>
<dbReference type="GO" id="GO:0000027">
    <property type="term" value="P:ribosomal large subunit assembly"/>
    <property type="evidence" value="ECO:0007669"/>
    <property type="project" value="TreeGrafter"/>
</dbReference>
<dbReference type="GO" id="GO:0003735">
    <property type="term" value="F:structural constituent of ribosome"/>
    <property type="evidence" value="ECO:0007669"/>
    <property type="project" value="InterPro"/>
</dbReference>